<dbReference type="AlphaFoldDB" id="A0A0P0XXG7"/>
<evidence type="ECO:0000313" key="2">
    <source>
        <dbReference type="Proteomes" id="UP000059680"/>
    </source>
</evidence>
<sequence length="94" mass="10426">MSGKTNQPSKHSDLPLEQSYISQSSTQKILYLLQQGCNGSKPSKLSRMYSHQASISLESSEQMILSPPAHAHDDIEHPVAHSTTMYPSFPELLD</sequence>
<dbReference type="EMBL" id="AP014966">
    <property type="protein sequence ID" value="BAT12118.1"/>
    <property type="molecule type" value="Genomic_DNA"/>
</dbReference>
<dbReference type="Gramene" id="Os10t0567000-02">
    <property type="protein sequence ID" value="Os10t0567000-02"/>
    <property type="gene ID" value="Os10g0567000"/>
</dbReference>
<gene>
    <name evidence="1" type="ordered locus">Os10g0567000</name>
    <name evidence="1" type="ORF">OSNPB_100567000</name>
</gene>
<reference evidence="1 2" key="2">
    <citation type="journal article" date="2013" name="Plant Cell Physiol.">
        <title>Rice Annotation Project Database (RAP-DB): an integrative and interactive database for rice genomics.</title>
        <authorList>
            <person name="Sakai H."/>
            <person name="Lee S.S."/>
            <person name="Tanaka T."/>
            <person name="Numa H."/>
            <person name="Kim J."/>
            <person name="Kawahara Y."/>
            <person name="Wakimoto H."/>
            <person name="Yang C.C."/>
            <person name="Iwamoto M."/>
            <person name="Abe T."/>
            <person name="Yamada Y."/>
            <person name="Muto A."/>
            <person name="Inokuchi H."/>
            <person name="Ikemura T."/>
            <person name="Matsumoto T."/>
            <person name="Sasaki T."/>
            <person name="Itoh T."/>
        </authorList>
    </citation>
    <scope>NUCLEOTIDE SEQUENCE [LARGE SCALE GENOMIC DNA]</scope>
    <source>
        <strain evidence="2">cv. Nipponbare</strain>
    </source>
</reference>
<protein>
    <submittedName>
        <fullName evidence="1">Os10g0567000 protein</fullName>
    </submittedName>
</protein>
<proteinExistence type="predicted"/>
<reference evidence="1 2" key="3">
    <citation type="journal article" date="2013" name="Rice">
        <title>Improvement of the Oryza sativa Nipponbare reference genome using next generation sequence and optical map data.</title>
        <authorList>
            <person name="Kawahara Y."/>
            <person name="de la Bastide M."/>
            <person name="Hamilton J.P."/>
            <person name="Kanamori H."/>
            <person name="McCombie W.R."/>
            <person name="Ouyang S."/>
            <person name="Schwartz D.C."/>
            <person name="Tanaka T."/>
            <person name="Wu J."/>
            <person name="Zhou S."/>
            <person name="Childs K.L."/>
            <person name="Davidson R.M."/>
            <person name="Lin H."/>
            <person name="Quesada-Ocampo L."/>
            <person name="Vaillancourt B."/>
            <person name="Sakai H."/>
            <person name="Lee S.S."/>
            <person name="Kim J."/>
            <person name="Numa H."/>
            <person name="Itoh T."/>
            <person name="Buell C.R."/>
            <person name="Matsumoto T."/>
        </authorList>
    </citation>
    <scope>NUCLEOTIDE SEQUENCE [LARGE SCALE GENOMIC DNA]</scope>
    <source>
        <strain evidence="2">cv. Nipponbare</strain>
    </source>
</reference>
<organism evidence="1 2">
    <name type="scientific">Oryza sativa subsp. japonica</name>
    <name type="common">Rice</name>
    <dbReference type="NCBI Taxonomy" id="39947"/>
    <lineage>
        <taxon>Eukaryota</taxon>
        <taxon>Viridiplantae</taxon>
        <taxon>Streptophyta</taxon>
        <taxon>Embryophyta</taxon>
        <taxon>Tracheophyta</taxon>
        <taxon>Spermatophyta</taxon>
        <taxon>Magnoliopsida</taxon>
        <taxon>Liliopsida</taxon>
        <taxon>Poales</taxon>
        <taxon>Poaceae</taxon>
        <taxon>BOP clade</taxon>
        <taxon>Oryzoideae</taxon>
        <taxon>Oryzeae</taxon>
        <taxon>Oryzinae</taxon>
        <taxon>Oryza</taxon>
        <taxon>Oryza sativa</taxon>
    </lineage>
</organism>
<accession>A0A0P0XXG7</accession>
<name>A0A0P0XXG7_ORYSJ</name>
<reference evidence="2" key="1">
    <citation type="journal article" date="2005" name="Nature">
        <title>The map-based sequence of the rice genome.</title>
        <authorList>
            <consortium name="International rice genome sequencing project (IRGSP)"/>
            <person name="Matsumoto T."/>
            <person name="Wu J."/>
            <person name="Kanamori H."/>
            <person name="Katayose Y."/>
            <person name="Fujisawa M."/>
            <person name="Namiki N."/>
            <person name="Mizuno H."/>
            <person name="Yamamoto K."/>
            <person name="Antonio B.A."/>
            <person name="Baba T."/>
            <person name="Sakata K."/>
            <person name="Nagamura Y."/>
            <person name="Aoki H."/>
            <person name="Arikawa K."/>
            <person name="Arita K."/>
            <person name="Bito T."/>
            <person name="Chiden Y."/>
            <person name="Fujitsuka N."/>
            <person name="Fukunaka R."/>
            <person name="Hamada M."/>
            <person name="Harada C."/>
            <person name="Hayashi A."/>
            <person name="Hijishita S."/>
            <person name="Honda M."/>
            <person name="Hosokawa S."/>
            <person name="Ichikawa Y."/>
            <person name="Idonuma A."/>
            <person name="Iijima M."/>
            <person name="Ikeda M."/>
            <person name="Ikeno M."/>
            <person name="Ito K."/>
            <person name="Ito S."/>
            <person name="Ito T."/>
            <person name="Ito Y."/>
            <person name="Ito Y."/>
            <person name="Iwabuchi A."/>
            <person name="Kamiya K."/>
            <person name="Karasawa W."/>
            <person name="Kurita K."/>
            <person name="Katagiri S."/>
            <person name="Kikuta A."/>
            <person name="Kobayashi H."/>
            <person name="Kobayashi N."/>
            <person name="Machita K."/>
            <person name="Maehara T."/>
            <person name="Masukawa M."/>
            <person name="Mizubayashi T."/>
            <person name="Mukai Y."/>
            <person name="Nagasaki H."/>
            <person name="Nagata Y."/>
            <person name="Naito S."/>
            <person name="Nakashima M."/>
            <person name="Nakama Y."/>
            <person name="Nakamichi Y."/>
            <person name="Nakamura M."/>
            <person name="Meguro A."/>
            <person name="Negishi M."/>
            <person name="Ohta I."/>
            <person name="Ohta T."/>
            <person name="Okamoto M."/>
            <person name="Ono N."/>
            <person name="Saji S."/>
            <person name="Sakaguchi M."/>
            <person name="Sakai K."/>
            <person name="Shibata M."/>
            <person name="Shimokawa T."/>
            <person name="Song J."/>
            <person name="Takazaki Y."/>
            <person name="Terasawa K."/>
            <person name="Tsugane M."/>
            <person name="Tsuji K."/>
            <person name="Ueda S."/>
            <person name="Waki K."/>
            <person name="Yamagata H."/>
            <person name="Yamamoto M."/>
            <person name="Yamamoto S."/>
            <person name="Yamane H."/>
            <person name="Yoshiki S."/>
            <person name="Yoshihara R."/>
            <person name="Yukawa K."/>
            <person name="Zhong H."/>
            <person name="Yano M."/>
            <person name="Yuan Q."/>
            <person name="Ouyang S."/>
            <person name="Liu J."/>
            <person name="Jones K.M."/>
            <person name="Gansberger K."/>
            <person name="Moffat K."/>
            <person name="Hill J."/>
            <person name="Bera J."/>
            <person name="Fadrosh D."/>
            <person name="Jin S."/>
            <person name="Johri S."/>
            <person name="Kim M."/>
            <person name="Overton L."/>
            <person name="Reardon M."/>
            <person name="Tsitrin T."/>
            <person name="Vuong H."/>
            <person name="Weaver B."/>
            <person name="Ciecko A."/>
            <person name="Tallon L."/>
            <person name="Jackson J."/>
            <person name="Pai G."/>
            <person name="Aken S.V."/>
            <person name="Utterback T."/>
            <person name="Reidmuller S."/>
            <person name="Feldblyum T."/>
            <person name="Hsiao J."/>
            <person name="Zismann V."/>
            <person name="Iobst S."/>
            <person name="de Vazeille A.R."/>
            <person name="Buell C.R."/>
            <person name="Ying K."/>
            <person name="Li Y."/>
            <person name="Lu T."/>
            <person name="Huang Y."/>
            <person name="Zhao Q."/>
            <person name="Feng Q."/>
            <person name="Zhang L."/>
            <person name="Zhu J."/>
            <person name="Weng Q."/>
            <person name="Mu J."/>
            <person name="Lu Y."/>
            <person name="Fan D."/>
            <person name="Liu Y."/>
            <person name="Guan J."/>
            <person name="Zhang Y."/>
            <person name="Yu S."/>
            <person name="Liu X."/>
            <person name="Zhang Y."/>
            <person name="Hong G."/>
            <person name="Han B."/>
            <person name="Choisne N."/>
            <person name="Demange N."/>
            <person name="Orjeda G."/>
            <person name="Samain S."/>
            <person name="Cattolico L."/>
            <person name="Pelletier E."/>
            <person name="Couloux A."/>
            <person name="Segurens B."/>
            <person name="Wincker P."/>
            <person name="D'Hont A."/>
            <person name="Scarpelli C."/>
            <person name="Weissenbach J."/>
            <person name="Salanoubat M."/>
            <person name="Quetier F."/>
            <person name="Yu Y."/>
            <person name="Kim H.R."/>
            <person name="Rambo T."/>
            <person name="Currie J."/>
            <person name="Collura K."/>
            <person name="Luo M."/>
            <person name="Yang T."/>
            <person name="Ammiraju J.S.S."/>
            <person name="Engler F."/>
            <person name="Soderlund C."/>
            <person name="Wing R.A."/>
            <person name="Palmer L.E."/>
            <person name="de la Bastide M."/>
            <person name="Spiegel L."/>
            <person name="Nascimento L."/>
            <person name="Zutavern T."/>
            <person name="O'Shaughnessy A."/>
            <person name="Dike S."/>
            <person name="Dedhia N."/>
            <person name="Preston R."/>
            <person name="Balija V."/>
            <person name="McCombie W.R."/>
            <person name="Chow T."/>
            <person name="Chen H."/>
            <person name="Chung M."/>
            <person name="Chen C."/>
            <person name="Shaw J."/>
            <person name="Wu H."/>
            <person name="Hsiao K."/>
            <person name="Chao Y."/>
            <person name="Chu M."/>
            <person name="Cheng C."/>
            <person name="Hour A."/>
            <person name="Lee P."/>
            <person name="Lin S."/>
            <person name="Lin Y."/>
            <person name="Liou J."/>
            <person name="Liu S."/>
            <person name="Hsing Y."/>
            <person name="Raghuvanshi S."/>
            <person name="Mohanty A."/>
            <person name="Bharti A.K."/>
            <person name="Gaur A."/>
            <person name="Gupta V."/>
            <person name="Kumar D."/>
            <person name="Ravi V."/>
            <person name="Vij S."/>
            <person name="Kapur A."/>
            <person name="Khurana P."/>
            <person name="Khurana P."/>
            <person name="Khurana J.P."/>
            <person name="Tyagi A.K."/>
            <person name="Gaikwad K."/>
            <person name="Singh A."/>
            <person name="Dalal V."/>
            <person name="Srivastava S."/>
            <person name="Dixit A."/>
            <person name="Pal A.K."/>
            <person name="Ghazi I.A."/>
            <person name="Yadav M."/>
            <person name="Pandit A."/>
            <person name="Bhargava A."/>
            <person name="Sureshbabu K."/>
            <person name="Batra K."/>
            <person name="Sharma T.R."/>
            <person name="Mohapatra T."/>
            <person name="Singh N.K."/>
            <person name="Messing J."/>
            <person name="Nelson A.B."/>
            <person name="Fuks G."/>
            <person name="Kavchok S."/>
            <person name="Keizer G."/>
            <person name="Linton E."/>
            <person name="Llaca V."/>
            <person name="Song R."/>
            <person name="Tanyolac B."/>
            <person name="Young S."/>
            <person name="Ho-Il K."/>
            <person name="Hahn J.H."/>
            <person name="Sangsakoo G."/>
            <person name="Vanavichit A."/>
            <person name="de Mattos Luiz.A.T."/>
            <person name="Zimmer P.D."/>
            <person name="Malone G."/>
            <person name="Dellagostin O."/>
            <person name="de Oliveira A.C."/>
            <person name="Bevan M."/>
            <person name="Bancroft I."/>
            <person name="Minx P."/>
            <person name="Cordum H."/>
            <person name="Wilson R."/>
            <person name="Cheng Z."/>
            <person name="Jin W."/>
            <person name="Jiang J."/>
            <person name="Leong S.A."/>
            <person name="Iwama H."/>
            <person name="Gojobori T."/>
            <person name="Itoh T."/>
            <person name="Niimura Y."/>
            <person name="Fujii Y."/>
            <person name="Habara T."/>
            <person name="Sakai H."/>
            <person name="Sato Y."/>
            <person name="Wilson G."/>
            <person name="Kumar K."/>
            <person name="McCouch S."/>
            <person name="Juretic N."/>
            <person name="Hoen D."/>
            <person name="Wright S."/>
            <person name="Bruskiewich R."/>
            <person name="Bureau T."/>
            <person name="Miyao A."/>
            <person name="Hirochika H."/>
            <person name="Nishikawa T."/>
            <person name="Kadowaki K."/>
            <person name="Sugiura M."/>
            <person name="Burr B."/>
            <person name="Sasaki T."/>
        </authorList>
    </citation>
    <scope>NUCLEOTIDE SEQUENCE [LARGE SCALE GENOMIC DNA]</scope>
    <source>
        <strain evidence="2">cv. Nipponbare</strain>
    </source>
</reference>
<dbReference type="Proteomes" id="UP000059680">
    <property type="component" value="Chromosome 10"/>
</dbReference>
<dbReference type="ExpressionAtlas" id="A0A0P0XXG7">
    <property type="expression patterns" value="baseline and differential"/>
</dbReference>
<keyword evidence="2" id="KW-1185">Reference proteome</keyword>
<evidence type="ECO:0000313" key="1">
    <source>
        <dbReference type="EMBL" id="BAT12118.1"/>
    </source>
</evidence>